<evidence type="ECO:0000313" key="2">
    <source>
        <dbReference type="Proteomes" id="UP000241201"/>
    </source>
</evidence>
<comment type="caution">
    <text evidence="1">The sequence shown here is derived from an EMBL/GenBank/DDBJ whole genome shotgun (WGS) entry which is preliminary data.</text>
</comment>
<name>A0A2T3G3F3_9FIRM</name>
<dbReference type="Gene3D" id="3.30.450.150">
    <property type="entry name" value="Haem-degrading domain"/>
    <property type="match status" value="1"/>
</dbReference>
<dbReference type="RefSeq" id="WP_106986845.1">
    <property type="nucleotide sequence ID" value="NZ_PYLP01000001.1"/>
</dbReference>
<dbReference type="Pfam" id="PF03928">
    <property type="entry name" value="HbpS-like"/>
    <property type="match status" value="1"/>
</dbReference>
<gene>
    <name evidence="1" type="ORF">C7U55_00405</name>
</gene>
<dbReference type="PANTHER" id="PTHR28255">
    <property type="match status" value="1"/>
</dbReference>
<organism evidence="1 2">
    <name type="scientific">Faecalibacillus faecis</name>
    <dbReference type="NCBI Taxonomy" id="1982628"/>
    <lineage>
        <taxon>Bacteria</taxon>
        <taxon>Bacillati</taxon>
        <taxon>Bacillota</taxon>
        <taxon>Erysipelotrichia</taxon>
        <taxon>Erysipelotrichales</taxon>
        <taxon>Coprobacillaceae</taxon>
        <taxon>Faecalibacillus</taxon>
    </lineage>
</organism>
<dbReference type="Proteomes" id="UP000241201">
    <property type="component" value="Unassembled WGS sequence"/>
</dbReference>
<dbReference type="EMBL" id="PYLP01000001">
    <property type="protein sequence ID" value="PST42049.1"/>
    <property type="molecule type" value="Genomic_DNA"/>
</dbReference>
<keyword evidence="2" id="KW-1185">Reference proteome</keyword>
<dbReference type="InterPro" id="IPR005624">
    <property type="entry name" value="PduO/GlcC-like"/>
</dbReference>
<dbReference type="InterPro" id="IPR010371">
    <property type="entry name" value="YBR137W-like"/>
</dbReference>
<proteinExistence type="predicted"/>
<accession>A0A2T3G3F3</accession>
<reference evidence="2" key="1">
    <citation type="submission" date="2018-03" db="EMBL/GenBank/DDBJ databases">
        <title>Lachnoclostridium SNUG30370 gen.nov., sp.nov., isolated from human faeces.</title>
        <authorList>
            <person name="Seo B."/>
            <person name="Jeon K."/>
            <person name="Ko G."/>
        </authorList>
    </citation>
    <scope>NUCLEOTIDE SEQUENCE [LARGE SCALE GENOMIC DNA]</scope>
    <source>
        <strain evidence="2">SNUG30370</strain>
    </source>
</reference>
<evidence type="ECO:0000313" key="1">
    <source>
        <dbReference type="EMBL" id="PST42049.1"/>
    </source>
</evidence>
<dbReference type="GeneID" id="77469564"/>
<dbReference type="AlphaFoldDB" id="A0A2T3G3F3"/>
<dbReference type="PANTHER" id="PTHR28255:SF1">
    <property type="entry name" value="UPF0303 PROTEIN YBR137W"/>
    <property type="match status" value="1"/>
</dbReference>
<evidence type="ECO:0008006" key="3">
    <source>
        <dbReference type="Google" id="ProtNLM"/>
    </source>
</evidence>
<sequence length="150" mass="17379">MTKEEVLQLEKELSFQEFNNHDVYQLGQIIVNHIEKNQLKNVRIRIVLEGDIVFQYLMDGKKGVVWLDRKQKTVEKYGHSSYYIYLENEENGTYQADEKDESFVICGGGFPLIIQNELRGSILVSGLAHDEDHQVIVDCLRKIKDEGSCK</sequence>
<dbReference type="SUPFAM" id="SSF143744">
    <property type="entry name" value="GlcG-like"/>
    <property type="match status" value="1"/>
</dbReference>
<protein>
    <recommendedName>
        <fullName evidence="3">Heme-degrading domain-containing protein</fullName>
    </recommendedName>
</protein>
<dbReference type="InterPro" id="IPR038084">
    <property type="entry name" value="PduO/GlcC-like_sf"/>
</dbReference>